<dbReference type="Gene3D" id="3.90.25.10">
    <property type="entry name" value="UDP-galactose 4-epimerase, domain 1"/>
    <property type="match status" value="1"/>
</dbReference>
<evidence type="ECO:0000259" key="1">
    <source>
        <dbReference type="Pfam" id="PF05368"/>
    </source>
</evidence>
<feature type="domain" description="NmrA-like" evidence="1">
    <location>
        <begin position="2"/>
        <end position="251"/>
    </location>
</feature>
<reference evidence="2 3" key="1">
    <citation type="submission" date="2020-04" db="EMBL/GenBank/DDBJ databases">
        <title>Flammeovirga sp. SR4, a novel species isolated from seawater.</title>
        <authorList>
            <person name="Wang X."/>
        </authorList>
    </citation>
    <scope>NUCLEOTIDE SEQUENCE [LARGE SCALE GENOMIC DNA]</scope>
    <source>
        <strain evidence="2 3">SR4</strain>
    </source>
</reference>
<dbReference type="InterPro" id="IPR008030">
    <property type="entry name" value="NmrA-like"/>
</dbReference>
<dbReference type="InterPro" id="IPR051604">
    <property type="entry name" value="Ergot_Alk_Oxidoreductase"/>
</dbReference>
<dbReference type="CDD" id="cd05269">
    <property type="entry name" value="TMR_SDR_a"/>
    <property type="match status" value="1"/>
</dbReference>
<dbReference type="AlphaFoldDB" id="A0A7X8SJS5"/>
<organism evidence="2 3">
    <name type="scientific">Flammeovirga agarivorans</name>
    <dbReference type="NCBI Taxonomy" id="2726742"/>
    <lineage>
        <taxon>Bacteria</taxon>
        <taxon>Pseudomonadati</taxon>
        <taxon>Bacteroidota</taxon>
        <taxon>Cytophagia</taxon>
        <taxon>Cytophagales</taxon>
        <taxon>Flammeovirgaceae</taxon>
        <taxon>Flammeovirga</taxon>
    </lineage>
</organism>
<dbReference type="Proteomes" id="UP000585050">
    <property type="component" value="Unassembled WGS sequence"/>
</dbReference>
<dbReference type="InterPro" id="IPR036291">
    <property type="entry name" value="NAD(P)-bd_dom_sf"/>
</dbReference>
<proteinExistence type="predicted"/>
<dbReference type="Gene3D" id="3.40.50.720">
    <property type="entry name" value="NAD(P)-binding Rossmann-like Domain"/>
    <property type="match status" value="1"/>
</dbReference>
<dbReference type="Pfam" id="PF05368">
    <property type="entry name" value="NmrA"/>
    <property type="match status" value="1"/>
</dbReference>
<dbReference type="SUPFAM" id="SSF51735">
    <property type="entry name" value="NAD(P)-binding Rossmann-fold domains"/>
    <property type="match status" value="1"/>
</dbReference>
<evidence type="ECO:0000313" key="3">
    <source>
        <dbReference type="Proteomes" id="UP000585050"/>
    </source>
</evidence>
<comment type="caution">
    <text evidence="2">The sequence shown here is derived from an EMBL/GenBank/DDBJ whole genome shotgun (WGS) entry which is preliminary data.</text>
</comment>
<name>A0A7X8SJS5_9BACT</name>
<accession>A0A7X8SJS5</accession>
<sequence>MEKIIVLGATGNIGTAVLKNLQNKNVEVFGGVRSERDFKKVQQFNAKPVLVNFTDQDSLNQALKGKQRIFLVTPLMQNPEFITQLVINSAIENNVKHFVRSTALGADVDGQIQMARWAGKSEELIKASGINYTFVRPNNFLQNFINFHSQTIKEHSGFYLPNGAAKLGMVDINDIAEVISIALTSESHYNQAYNLSGLALTNNEYANIISEVTNKKVSYIDVPEDKARESMLSNGMPVWMVNAMMELNYIMKQGWTAEYSEDFKKVTGREYTSAKTFFESNKNYFI</sequence>
<gene>
    <name evidence="2" type="ORF">HGP29_09385</name>
</gene>
<dbReference type="RefSeq" id="WP_168882140.1">
    <property type="nucleotide sequence ID" value="NZ_JABAIL010000003.1"/>
</dbReference>
<protein>
    <submittedName>
        <fullName evidence="2">SDR family oxidoreductase</fullName>
    </submittedName>
</protein>
<dbReference type="EMBL" id="JABAIL010000003">
    <property type="protein sequence ID" value="NLR91417.1"/>
    <property type="molecule type" value="Genomic_DNA"/>
</dbReference>
<keyword evidence="3" id="KW-1185">Reference proteome</keyword>
<dbReference type="PANTHER" id="PTHR43162:SF1">
    <property type="entry name" value="PRESTALK A DIFFERENTIATION PROTEIN A"/>
    <property type="match status" value="1"/>
</dbReference>
<dbReference type="PANTHER" id="PTHR43162">
    <property type="match status" value="1"/>
</dbReference>
<evidence type="ECO:0000313" key="2">
    <source>
        <dbReference type="EMBL" id="NLR91417.1"/>
    </source>
</evidence>